<keyword evidence="4" id="KW-0049">Antioxidant</keyword>
<dbReference type="InterPro" id="IPR000866">
    <property type="entry name" value="AhpC/TSA"/>
</dbReference>
<evidence type="ECO:0000313" key="14">
    <source>
        <dbReference type="EMBL" id="NYT86042.1"/>
    </source>
</evidence>
<evidence type="ECO:0000256" key="6">
    <source>
        <dbReference type="ARBA" id="ARBA00023157"/>
    </source>
</evidence>
<reference evidence="14 15" key="1">
    <citation type="submission" date="2020-07" db="EMBL/GenBank/DDBJ databases">
        <title>Taxonomic revisions and descriptions of new bacterial species based on genomic comparisons in the high-G+C-content subgroup of the family Alcaligenaceae.</title>
        <authorList>
            <person name="Szabo A."/>
            <person name="Felfoldi T."/>
        </authorList>
    </citation>
    <scope>NUCLEOTIDE SEQUENCE [LARGE SCALE GENOMIC DNA]</scope>
    <source>
        <strain evidence="14 15">DSM 25667</strain>
    </source>
</reference>
<evidence type="ECO:0000256" key="5">
    <source>
        <dbReference type="ARBA" id="ARBA00023002"/>
    </source>
</evidence>
<dbReference type="SUPFAM" id="SSF52833">
    <property type="entry name" value="Thioredoxin-like"/>
    <property type="match status" value="1"/>
</dbReference>
<evidence type="ECO:0000256" key="10">
    <source>
        <dbReference type="ARBA" id="ARBA00042639"/>
    </source>
</evidence>
<dbReference type="Gene3D" id="3.40.30.10">
    <property type="entry name" value="Glutaredoxin"/>
    <property type="match status" value="1"/>
</dbReference>
<protein>
    <recommendedName>
        <fullName evidence="2">thioredoxin-dependent peroxiredoxin</fullName>
        <ecNumber evidence="2">1.11.1.24</ecNumber>
    </recommendedName>
    <alternativeName>
        <fullName evidence="8">Thioredoxin peroxidase</fullName>
    </alternativeName>
    <alternativeName>
        <fullName evidence="10">Thioredoxin-dependent peroxiredoxin Bcp</fullName>
    </alternativeName>
</protein>
<feature type="signal peptide" evidence="12">
    <location>
        <begin position="1"/>
        <end position="27"/>
    </location>
</feature>
<dbReference type="GO" id="GO:0045454">
    <property type="term" value="P:cell redox homeostasis"/>
    <property type="evidence" value="ECO:0007669"/>
    <property type="project" value="TreeGrafter"/>
</dbReference>
<evidence type="ECO:0000313" key="15">
    <source>
        <dbReference type="Proteomes" id="UP000554144"/>
    </source>
</evidence>
<dbReference type="OrthoDB" id="5572803at2"/>
<dbReference type="EC" id="1.11.1.24" evidence="2"/>
<dbReference type="GO" id="GO:0005737">
    <property type="term" value="C:cytoplasm"/>
    <property type="evidence" value="ECO:0007669"/>
    <property type="project" value="TreeGrafter"/>
</dbReference>
<feature type="domain" description="Thioredoxin" evidence="13">
    <location>
        <begin position="29"/>
        <end position="179"/>
    </location>
</feature>
<name>A0A853H157_9BURK</name>
<proteinExistence type="inferred from homology"/>
<comment type="caution">
    <text evidence="14">The sequence shown here is derived from an EMBL/GenBank/DDBJ whole genome shotgun (WGS) entry which is preliminary data.</text>
</comment>
<dbReference type="Pfam" id="PF00578">
    <property type="entry name" value="AhpC-TSA"/>
    <property type="match status" value="1"/>
</dbReference>
<evidence type="ECO:0000256" key="12">
    <source>
        <dbReference type="SAM" id="SignalP"/>
    </source>
</evidence>
<keyword evidence="12" id="KW-0732">Signal</keyword>
<dbReference type="InterPro" id="IPR050924">
    <property type="entry name" value="Peroxiredoxin_BCP/PrxQ"/>
</dbReference>
<evidence type="ECO:0000256" key="7">
    <source>
        <dbReference type="ARBA" id="ARBA00023284"/>
    </source>
</evidence>
<dbReference type="PROSITE" id="PS51352">
    <property type="entry name" value="THIOREDOXIN_2"/>
    <property type="match status" value="1"/>
</dbReference>
<keyword evidence="7" id="KW-0676">Redox-active center</keyword>
<dbReference type="EMBL" id="JACCEV010000002">
    <property type="protein sequence ID" value="NYT86042.1"/>
    <property type="molecule type" value="Genomic_DNA"/>
</dbReference>
<evidence type="ECO:0000256" key="8">
    <source>
        <dbReference type="ARBA" id="ARBA00032824"/>
    </source>
</evidence>
<dbReference type="InterPro" id="IPR036249">
    <property type="entry name" value="Thioredoxin-like_sf"/>
</dbReference>
<evidence type="ECO:0000256" key="4">
    <source>
        <dbReference type="ARBA" id="ARBA00022862"/>
    </source>
</evidence>
<evidence type="ECO:0000256" key="9">
    <source>
        <dbReference type="ARBA" id="ARBA00038489"/>
    </source>
</evidence>
<feature type="chain" id="PRO_5033068974" description="thioredoxin-dependent peroxiredoxin" evidence="12">
    <location>
        <begin position="28"/>
        <end position="187"/>
    </location>
</feature>
<keyword evidence="6" id="KW-1015">Disulfide bond</keyword>
<evidence type="ECO:0000259" key="13">
    <source>
        <dbReference type="PROSITE" id="PS51352"/>
    </source>
</evidence>
<comment type="catalytic activity">
    <reaction evidence="11">
        <text>a hydroperoxide + [thioredoxin]-dithiol = an alcohol + [thioredoxin]-disulfide + H2O</text>
        <dbReference type="Rhea" id="RHEA:62620"/>
        <dbReference type="Rhea" id="RHEA-COMP:10698"/>
        <dbReference type="Rhea" id="RHEA-COMP:10700"/>
        <dbReference type="ChEBI" id="CHEBI:15377"/>
        <dbReference type="ChEBI" id="CHEBI:29950"/>
        <dbReference type="ChEBI" id="CHEBI:30879"/>
        <dbReference type="ChEBI" id="CHEBI:35924"/>
        <dbReference type="ChEBI" id="CHEBI:50058"/>
        <dbReference type="EC" id="1.11.1.24"/>
    </reaction>
</comment>
<dbReference type="PANTHER" id="PTHR42801:SF4">
    <property type="entry name" value="AHPC_TSA FAMILY PROTEIN"/>
    <property type="match status" value="1"/>
</dbReference>
<comment type="similarity">
    <text evidence="9">Belongs to the peroxiredoxin family. BCP/PrxQ subfamily.</text>
</comment>
<dbReference type="CDD" id="cd03017">
    <property type="entry name" value="PRX_BCP"/>
    <property type="match status" value="1"/>
</dbReference>
<keyword evidence="5" id="KW-0560">Oxidoreductase</keyword>
<accession>A0A853H157</accession>
<dbReference type="RefSeq" id="WP_130039582.1">
    <property type="nucleotide sequence ID" value="NZ_JACCEV010000002.1"/>
</dbReference>
<dbReference type="Proteomes" id="UP000554144">
    <property type="component" value="Unassembled WGS sequence"/>
</dbReference>
<comment type="function">
    <text evidence="1">Thiol-specific peroxidase that catalyzes the reduction of hydrogen peroxide and organic hydroperoxides to water and alcohols, respectively. Plays a role in cell protection against oxidative stress by detoxifying peroxides and as sensor of hydrogen peroxide-mediated signaling events.</text>
</comment>
<evidence type="ECO:0000256" key="2">
    <source>
        <dbReference type="ARBA" id="ARBA00013017"/>
    </source>
</evidence>
<dbReference type="InterPro" id="IPR013766">
    <property type="entry name" value="Thioredoxin_domain"/>
</dbReference>
<dbReference type="PANTHER" id="PTHR42801">
    <property type="entry name" value="THIOREDOXIN-DEPENDENT PEROXIDE REDUCTASE"/>
    <property type="match status" value="1"/>
</dbReference>
<organism evidence="14 15">
    <name type="scientific">Pollutimonas harenae</name>
    <dbReference type="NCBI Taxonomy" id="657015"/>
    <lineage>
        <taxon>Bacteria</taxon>
        <taxon>Pseudomonadati</taxon>
        <taxon>Pseudomonadota</taxon>
        <taxon>Betaproteobacteria</taxon>
        <taxon>Burkholderiales</taxon>
        <taxon>Alcaligenaceae</taxon>
        <taxon>Pollutimonas</taxon>
    </lineage>
</organism>
<sequence>MKSARLSLFRLLAPLVLICMLPGTATAQLKPGAPAPDFTLQATLAGDAFEFSLYEALKQGPVVLYFYPAAFTTGCTIEAHNFAEATDEYKSYGATVLGVSADNLEKLKEFSVSACRSKFAVAADPAASVIKAYDASMAFRPNMAGRVSYVITPDHKVYYEFSSSNPDDHVPNTMAAVKQWALNGKVQ</sequence>
<dbReference type="AlphaFoldDB" id="A0A853H157"/>
<gene>
    <name evidence="14" type="ORF">H0A62_10545</name>
</gene>
<dbReference type="GO" id="GO:0034599">
    <property type="term" value="P:cellular response to oxidative stress"/>
    <property type="evidence" value="ECO:0007669"/>
    <property type="project" value="TreeGrafter"/>
</dbReference>
<evidence type="ECO:0000256" key="1">
    <source>
        <dbReference type="ARBA" id="ARBA00003330"/>
    </source>
</evidence>
<keyword evidence="3" id="KW-0575">Peroxidase</keyword>
<evidence type="ECO:0000256" key="3">
    <source>
        <dbReference type="ARBA" id="ARBA00022559"/>
    </source>
</evidence>
<evidence type="ECO:0000256" key="11">
    <source>
        <dbReference type="ARBA" id="ARBA00049091"/>
    </source>
</evidence>
<keyword evidence="15" id="KW-1185">Reference proteome</keyword>
<dbReference type="GO" id="GO:0008379">
    <property type="term" value="F:thioredoxin peroxidase activity"/>
    <property type="evidence" value="ECO:0007669"/>
    <property type="project" value="TreeGrafter"/>
</dbReference>